<evidence type="ECO:0000313" key="1">
    <source>
        <dbReference type="EMBL" id="KYN44419.1"/>
    </source>
</evidence>
<name>A0A195FX45_9HYME</name>
<sequence>MEITSSEADLFIEENLLNDNDECVCAINDVMPKIKIREDKDSGFSSDVDSSLDNSNEWNNLLNSLINERKAFITKCRQEFDNSKLPEHFDRWTIKQQYDHLISNISNYFPNIPESLRFILPAMFENGDFSERKGNMKPDWLIMDKFYRGQRFAERYFSVILMSHIMGLIQIFSFSDAIKPLILSQESSTPYSAFVRYLKTAKSFQNWYTSDPWCQGTLAYRDIQRVRRLHSAMRSKLCKKSFEEIDRDSKIQNVWCPILGKVTKDFADTCPMAKSQHCPYTMTRTTSLNQGDMVGVMFSCMSLVVLYPEQFGIYTSDEDLEAFCHLWRGLGYLLGIEDQYNFCRGNLQEVRQRTKDFIEYWVKPNFRQVTPEWEHMVMCIFEGVVYMDLPSNYKVFMLYLCDILELNMPRLYGSFSLLEKILYALQKFMFSYMMKLPGVISIVNKVINACLDRAAAFKGDKHAELKKKSSKMFQELVPLKFDNRTL</sequence>
<proteinExistence type="predicted"/>
<dbReference type="Proteomes" id="UP000078541">
    <property type="component" value="Unassembled WGS sequence"/>
</dbReference>
<dbReference type="PANTHER" id="PTHR37159">
    <property type="entry name" value="GH11867P"/>
    <property type="match status" value="1"/>
</dbReference>
<dbReference type="PANTHER" id="PTHR37159:SF1">
    <property type="entry name" value="GH11867P"/>
    <property type="match status" value="1"/>
</dbReference>
<evidence type="ECO:0000313" key="2">
    <source>
        <dbReference type="Proteomes" id="UP000078541"/>
    </source>
</evidence>
<dbReference type="OrthoDB" id="6361347at2759"/>
<organism evidence="1 2">
    <name type="scientific">Trachymyrmex septentrionalis</name>
    <dbReference type="NCBI Taxonomy" id="34720"/>
    <lineage>
        <taxon>Eukaryota</taxon>
        <taxon>Metazoa</taxon>
        <taxon>Ecdysozoa</taxon>
        <taxon>Arthropoda</taxon>
        <taxon>Hexapoda</taxon>
        <taxon>Insecta</taxon>
        <taxon>Pterygota</taxon>
        <taxon>Neoptera</taxon>
        <taxon>Endopterygota</taxon>
        <taxon>Hymenoptera</taxon>
        <taxon>Apocrita</taxon>
        <taxon>Aculeata</taxon>
        <taxon>Formicoidea</taxon>
        <taxon>Formicidae</taxon>
        <taxon>Myrmicinae</taxon>
        <taxon>Trachymyrmex</taxon>
    </lineage>
</organism>
<keyword evidence="2" id="KW-1185">Reference proteome</keyword>
<dbReference type="AlphaFoldDB" id="A0A195FX45"/>
<dbReference type="STRING" id="34720.A0A195FX45"/>
<dbReference type="KEGG" id="tsep:108753075"/>
<protein>
    <submittedName>
        <fullName evidence="1">Uncharacterized protein</fullName>
    </submittedName>
</protein>
<accession>A0A195FX45</accession>
<reference evidence="1 2" key="1">
    <citation type="submission" date="2016-03" db="EMBL/GenBank/DDBJ databases">
        <title>Trachymyrmex septentrionalis WGS genome.</title>
        <authorList>
            <person name="Nygaard S."/>
            <person name="Hu H."/>
            <person name="Boomsma J."/>
            <person name="Zhang G."/>
        </authorList>
    </citation>
    <scope>NUCLEOTIDE SEQUENCE [LARGE SCALE GENOMIC DNA]</scope>
    <source>
        <strain evidence="1">Tsep2-gDNA-1</strain>
        <tissue evidence="1">Whole body</tissue>
    </source>
</reference>
<dbReference type="EMBL" id="KQ981219">
    <property type="protein sequence ID" value="KYN44419.1"/>
    <property type="molecule type" value="Genomic_DNA"/>
</dbReference>
<gene>
    <name evidence="1" type="ORF">ALC56_01117</name>
</gene>